<dbReference type="InterPro" id="IPR002048">
    <property type="entry name" value="EF_hand_dom"/>
</dbReference>
<protein>
    <recommendedName>
        <fullName evidence="2">EF-hand domain-containing protein</fullName>
    </recommendedName>
</protein>
<evidence type="ECO:0000259" key="2">
    <source>
        <dbReference type="PROSITE" id="PS50222"/>
    </source>
</evidence>
<dbReference type="Proteomes" id="UP000268016">
    <property type="component" value="Unassembled WGS sequence"/>
</dbReference>
<dbReference type="SUPFAM" id="SSF47473">
    <property type="entry name" value="EF-hand"/>
    <property type="match status" value="1"/>
</dbReference>
<feature type="domain" description="EF-hand" evidence="2">
    <location>
        <begin position="93"/>
        <end position="128"/>
    </location>
</feature>
<sequence>MGNPGGTRGTPGGGSGSAQRGGRVRPPGKPNRWRISMRRTTLSVFALAAAGLSAPALAQETGTDAAGEIRASYCNTGFMALDTDGDGMLTEEEIEAGSRAIFEEIDADTDGAISREEFTACEERGLEAAQEAFSRTYGDMEAGSLDEAWATAAGNNPDIETQGMSREDFLGAAADAFEMRPTMTLEAEGAEPVAFGQPFVYLGEGESLDEMSTEEFAARSAYTFELTDADGDDYLSREEFIERGERLTPDIEAINDRFDRMDTNADDSLSQEEFTGMDRLRTDSGADMAEGVPVIYYFFYQRG</sequence>
<accession>A0A3N2QUR2</accession>
<dbReference type="InterPro" id="IPR011992">
    <property type="entry name" value="EF-hand-dom_pair"/>
</dbReference>
<dbReference type="Gene3D" id="1.10.238.10">
    <property type="entry name" value="EF-hand"/>
    <property type="match status" value="2"/>
</dbReference>
<dbReference type="EMBL" id="RDRB01000008">
    <property type="protein sequence ID" value="ROT98954.1"/>
    <property type="molecule type" value="Genomic_DNA"/>
</dbReference>
<reference evidence="3 4" key="1">
    <citation type="submission" date="2018-10" db="EMBL/GenBank/DDBJ databases">
        <title>Histidinibacterium lentulum gen. nov., sp. nov., a marine bacterium from the culture broth of Picochlorum sp. 122.</title>
        <authorList>
            <person name="Wang G."/>
        </authorList>
    </citation>
    <scope>NUCLEOTIDE SEQUENCE [LARGE SCALE GENOMIC DNA]</scope>
    <source>
        <strain evidence="3 4">B17</strain>
    </source>
</reference>
<dbReference type="Pfam" id="PF13202">
    <property type="entry name" value="EF-hand_5"/>
    <property type="match status" value="2"/>
</dbReference>
<proteinExistence type="predicted"/>
<feature type="domain" description="EF-hand" evidence="2">
    <location>
        <begin position="249"/>
        <end position="284"/>
    </location>
</feature>
<evidence type="ECO:0000256" key="1">
    <source>
        <dbReference type="SAM" id="MobiDB-lite"/>
    </source>
</evidence>
<keyword evidence="4" id="KW-1185">Reference proteome</keyword>
<dbReference type="InterPro" id="IPR018247">
    <property type="entry name" value="EF_Hand_1_Ca_BS"/>
</dbReference>
<feature type="compositionally biased region" description="Gly residues" evidence="1">
    <location>
        <begin position="1"/>
        <end position="16"/>
    </location>
</feature>
<organism evidence="3 4">
    <name type="scientific">Histidinibacterium lentulum</name>
    <dbReference type="NCBI Taxonomy" id="2480588"/>
    <lineage>
        <taxon>Bacteria</taxon>
        <taxon>Pseudomonadati</taxon>
        <taxon>Pseudomonadota</taxon>
        <taxon>Alphaproteobacteria</taxon>
        <taxon>Rhodobacterales</taxon>
        <taxon>Paracoccaceae</taxon>
        <taxon>Histidinibacterium</taxon>
    </lineage>
</organism>
<dbReference type="GO" id="GO:0005509">
    <property type="term" value="F:calcium ion binding"/>
    <property type="evidence" value="ECO:0007669"/>
    <property type="project" value="InterPro"/>
</dbReference>
<evidence type="ECO:0000313" key="3">
    <source>
        <dbReference type="EMBL" id="ROT98954.1"/>
    </source>
</evidence>
<dbReference type="AlphaFoldDB" id="A0A3N2QUR2"/>
<dbReference type="OrthoDB" id="5470953at2"/>
<dbReference type="PROSITE" id="PS00018">
    <property type="entry name" value="EF_HAND_1"/>
    <property type="match status" value="2"/>
</dbReference>
<dbReference type="PROSITE" id="PS50222">
    <property type="entry name" value="EF_HAND_2"/>
    <property type="match status" value="2"/>
</dbReference>
<gene>
    <name evidence="3" type="ORF">EAT49_15100</name>
</gene>
<evidence type="ECO:0000313" key="4">
    <source>
        <dbReference type="Proteomes" id="UP000268016"/>
    </source>
</evidence>
<comment type="caution">
    <text evidence="3">The sequence shown here is derived from an EMBL/GenBank/DDBJ whole genome shotgun (WGS) entry which is preliminary data.</text>
</comment>
<name>A0A3N2QUR2_9RHOB</name>
<feature type="region of interest" description="Disordered" evidence="1">
    <location>
        <begin position="1"/>
        <end position="32"/>
    </location>
</feature>